<feature type="compositionally biased region" description="Basic and acidic residues" evidence="1">
    <location>
        <begin position="401"/>
        <end position="412"/>
    </location>
</feature>
<organism evidence="2">
    <name type="scientific">uncultured Lysobacter sp</name>
    <dbReference type="NCBI Taxonomy" id="271060"/>
    <lineage>
        <taxon>Bacteria</taxon>
        <taxon>Pseudomonadati</taxon>
        <taxon>Pseudomonadota</taxon>
        <taxon>Gammaproteobacteria</taxon>
        <taxon>Lysobacterales</taxon>
        <taxon>Lysobacteraceae</taxon>
        <taxon>Lysobacter</taxon>
        <taxon>environmental samples</taxon>
    </lineage>
</organism>
<reference evidence="2" key="1">
    <citation type="submission" date="2020-02" db="EMBL/GenBank/DDBJ databases">
        <authorList>
            <person name="Meier V. D."/>
        </authorList>
    </citation>
    <scope>NUCLEOTIDE SEQUENCE</scope>
    <source>
        <strain evidence="2">AVDCRST_MAG71</strain>
    </source>
</reference>
<feature type="compositionally biased region" description="Basic and acidic residues" evidence="1">
    <location>
        <begin position="308"/>
        <end position="328"/>
    </location>
</feature>
<feature type="non-terminal residue" evidence="2">
    <location>
        <position position="1"/>
    </location>
</feature>
<protein>
    <submittedName>
        <fullName evidence="2">Glucose/mannose:H+ symporter GlcP</fullName>
    </submittedName>
</protein>
<proteinExistence type="predicted"/>
<feature type="compositionally biased region" description="Basic residues" evidence="1">
    <location>
        <begin position="221"/>
        <end position="233"/>
    </location>
</feature>
<accession>A0A6J4L6C8</accession>
<evidence type="ECO:0000313" key="2">
    <source>
        <dbReference type="EMBL" id="CAA9323530.1"/>
    </source>
</evidence>
<dbReference type="AlphaFoldDB" id="A0A6J4L6C8"/>
<name>A0A6J4L6C8_9GAMM</name>
<feature type="region of interest" description="Disordered" evidence="1">
    <location>
        <begin position="209"/>
        <end position="267"/>
    </location>
</feature>
<feature type="region of interest" description="Disordered" evidence="1">
    <location>
        <begin position="308"/>
        <end position="417"/>
    </location>
</feature>
<gene>
    <name evidence="2" type="ORF">AVDCRST_MAG71-1392</name>
</gene>
<sequence length="473" mass="52270">GHCRSNSTERAARLRAGRDDFRRRRARRLPVRVRHRGDQWHGRFDPQRVRIERRHDRVRGVVRAARLGTRCVVRRAARRPLRPRGCDEDRGAAAARERDRFGPRVRRVGPDLLAHRRRRRRRHGLGARAHVHRRSRARACAWAAGFDAADGDRARHLRRAAGRCVDRRIRRRCVEAVAARPGGLALDVPVRGAAGGALRRAGVHVARVAAPPGRERPFGRGARRARRGPRPARRPGAGRQARRYRTQPADGPPPAPGRPARTQLRPASGGVDRYCAVGVPAVRRHQRDFLLLLHAVALGRFQRSRFTDDHGRDLDRERAGDAGRDRAGRQGRAQAAAGGRLGRHGGDAGADGLGVLARGRQRRGRRVAGQLGADRTDRGEPVRGVLRPELGAGGVGAAGRDVPEPHPRDRARGRGRRAVAGELRDHQQLPGNGGTRPDVRVWRVCGLRAAVAGVRDLWRARNAWHGAGGYARL</sequence>
<dbReference type="EMBL" id="CADCUA010000347">
    <property type="protein sequence ID" value="CAA9323530.1"/>
    <property type="molecule type" value="Genomic_DNA"/>
</dbReference>
<feature type="non-terminal residue" evidence="2">
    <location>
        <position position="473"/>
    </location>
</feature>
<evidence type="ECO:0000256" key="1">
    <source>
        <dbReference type="SAM" id="MobiDB-lite"/>
    </source>
</evidence>